<dbReference type="EMBL" id="MCGN01000001">
    <property type="protein sequence ID" value="ORZ02909.1"/>
    <property type="molecule type" value="Genomic_DNA"/>
</dbReference>
<gene>
    <name evidence="2" type="ORF">BCR43DRAFT_520152</name>
</gene>
<reference evidence="2 3" key="1">
    <citation type="submission" date="2016-07" db="EMBL/GenBank/DDBJ databases">
        <title>Pervasive Adenine N6-methylation of Active Genes in Fungi.</title>
        <authorList>
            <consortium name="DOE Joint Genome Institute"/>
            <person name="Mondo S.J."/>
            <person name="Dannebaum R.O."/>
            <person name="Kuo R.C."/>
            <person name="Labutti K."/>
            <person name="Haridas S."/>
            <person name="Kuo A."/>
            <person name="Salamov A."/>
            <person name="Ahrendt S.R."/>
            <person name="Lipzen A."/>
            <person name="Sullivan W."/>
            <person name="Andreopoulos W.B."/>
            <person name="Clum A."/>
            <person name="Lindquist E."/>
            <person name="Daum C."/>
            <person name="Ramamoorthy G.K."/>
            <person name="Gryganskyi A."/>
            <person name="Culley D."/>
            <person name="Magnuson J.K."/>
            <person name="James T.Y."/>
            <person name="O'Malley M.A."/>
            <person name="Stajich J.E."/>
            <person name="Spatafora J.W."/>
            <person name="Visel A."/>
            <person name="Grigoriev I.V."/>
        </authorList>
    </citation>
    <scope>NUCLEOTIDE SEQUENCE [LARGE SCALE GENOMIC DNA]</scope>
    <source>
        <strain evidence="2 3">NRRL 2496</strain>
    </source>
</reference>
<feature type="compositionally biased region" description="Polar residues" evidence="1">
    <location>
        <begin position="22"/>
        <end position="32"/>
    </location>
</feature>
<dbReference type="OrthoDB" id="2245921at2759"/>
<dbReference type="AlphaFoldDB" id="A0A1X2HTM7"/>
<keyword evidence="3" id="KW-1185">Reference proteome</keyword>
<dbReference type="Proteomes" id="UP000242180">
    <property type="component" value="Unassembled WGS sequence"/>
</dbReference>
<evidence type="ECO:0000313" key="3">
    <source>
        <dbReference type="Proteomes" id="UP000242180"/>
    </source>
</evidence>
<evidence type="ECO:0000313" key="2">
    <source>
        <dbReference type="EMBL" id="ORZ02909.1"/>
    </source>
</evidence>
<feature type="compositionally biased region" description="Polar residues" evidence="1">
    <location>
        <begin position="51"/>
        <end position="66"/>
    </location>
</feature>
<sequence length="124" mass="13562">MTHGNTALPIRKRKTDDVETPQPISSTYTSTAKRAFTDASKAESMDMDSPTFHTPSFPINSTQQQEPARPKTPPLGMTLAHYDASSGGYTASVVKSSDEINSNICTGMTPTYRPPMERWGSCFI</sequence>
<organism evidence="2 3">
    <name type="scientific">Syncephalastrum racemosum</name>
    <name type="common">Filamentous fungus</name>
    <dbReference type="NCBI Taxonomy" id="13706"/>
    <lineage>
        <taxon>Eukaryota</taxon>
        <taxon>Fungi</taxon>
        <taxon>Fungi incertae sedis</taxon>
        <taxon>Mucoromycota</taxon>
        <taxon>Mucoromycotina</taxon>
        <taxon>Mucoromycetes</taxon>
        <taxon>Mucorales</taxon>
        <taxon>Syncephalastraceae</taxon>
        <taxon>Syncephalastrum</taxon>
    </lineage>
</organism>
<dbReference type="InParanoid" id="A0A1X2HTM7"/>
<name>A0A1X2HTM7_SYNRA</name>
<protein>
    <submittedName>
        <fullName evidence="2">Uncharacterized protein</fullName>
    </submittedName>
</protein>
<proteinExistence type="predicted"/>
<feature type="region of interest" description="Disordered" evidence="1">
    <location>
        <begin position="1"/>
        <end position="80"/>
    </location>
</feature>
<evidence type="ECO:0000256" key="1">
    <source>
        <dbReference type="SAM" id="MobiDB-lite"/>
    </source>
</evidence>
<accession>A0A1X2HTM7</accession>
<comment type="caution">
    <text evidence="2">The sequence shown here is derived from an EMBL/GenBank/DDBJ whole genome shotgun (WGS) entry which is preliminary data.</text>
</comment>